<reference evidence="2" key="2">
    <citation type="submission" date="2025-08" db="UniProtKB">
        <authorList>
            <consortium name="Ensembl"/>
        </authorList>
    </citation>
    <scope>IDENTIFICATION</scope>
</reference>
<organism evidence="2 3">
    <name type="scientific">Myripristis murdjan</name>
    <name type="common">pinecone soldierfish</name>
    <dbReference type="NCBI Taxonomy" id="586833"/>
    <lineage>
        <taxon>Eukaryota</taxon>
        <taxon>Metazoa</taxon>
        <taxon>Chordata</taxon>
        <taxon>Craniata</taxon>
        <taxon>Vertebrata</taxon>
        <taxon>Euteleostomi</taxon>
        <taxon>Actinopterygii</taxon>
        <taxon>Neopterygii</taxon>
        <taxon>Teleostei</taxon>
        <taxon>Neoteleostei</taxon>
        <taxon>Acanthomorphata</taxon>
        <taxon>Holocentriformes</taxon>
        <taxon>Holocentridae</taxon>
        <taxon>Myripristis</taxon>
    </lineage>
</organism>
<reference evidence="2" key="1">
    <citation type="submission" date="2019-06" db="EMBL/GenBank/DDBJ databases">
        <authorList>
            <consortium name="Wellcome Sanger Institute Data Sharing"/>
        </authorList>
    </citation>
    <scope>NUCLEOTIDE SEQUENCE [LARGE SCALE GENOMIC DNA]</scope>
</reference>
<dbReference type="AlphaFoldDB" id="A0A668AA65"/>
<evidence type="ECO:0000313" key="3">
    <source>
        <dbReference type="Proteomes" id="UP000472263"/>
    </source>
</evidence>
<dbReference type="RefSeq" id="XP_029900027.1">
    <property type="nucleotide sequence ID" value="XM_030044167.1"/>
</dbReference>
<dbReference type="CTD" id="55721"/>
<keyword evidence="3" id="KW-1185">Reference proteome</keyword>
<gene>
    <name evidence="2" type="primary">iqcc</name>
</gene>
<dbReference type="PANTHER" id="PTHR16049">
    <property type="entry name" value="IQ DOMAIN-CONTAINING PROTEIN C"/>
    <property type="match status" value="1"/>
</dbReference>
<accession>A0A668AA65</accession>
<dbReference type="InParanoid" id="A0A668AA65"/>
<dbReference type="Ensembl" id="ENSMMDT00005051335.1">
    <property type="protein sequence ID" value="ENSMMDP00005050342.1"/>
    <property type="gene ID" value="ENSMMDG00005022848.1"/>
</dbReference>
<feature type="compositionally biased region" description="Polar residues" evidence="1">
    <location>
        <begin position="125"/>
        <end position="135"/>
    </location>
</feature>
<dbReference type="GeneTree" id="ENSGT00390000017195"/>
<dbReference type="GeneID" id="115354021"/>
<evidence type="ECO:0000256" key="1">
    <source>
        <dbReference type="SAM" id="MobiDB-lite"/>
    </source>
</evidence>
<dbReference type="Proteomes" id="UP000472263">
    <property type="component" value="Chromosome 22"/>
</dbReference>
<dbReference type="PANTHER" id="PTHR16049:SF8">
    <property type="entry name" value="IQ DOMAIN-CONTAINING PROTEIN C"/>
    <property type="match status" value="1"/>
</dbReference>
<reference evidence="2" key="3">
    <citation type="submission" date="2025-09" db="UniProtKB">
        <authorList>
            <consortium name="Ensembl"/>
        </authorList>
    </citation>
    <scope>IDENTIFICATION</scope>
</reference>
<sequence>MERSKWEKLLTHFQACARGYLVRKEIRRAREDFEGIVREIEGDLAHLQWREAIIPIPHFTDTSGPLQSPRPYCSARPVKAALEVSACHQNPAAAAPLPEETGADHRLSPEKLEAERDDSHYHIQASPSRVCSPSISAGGDGEGQSHTSLEEQAGDGDGAEGMMASTGDTTTVWSSLGLDISYGQSHKGVPLYCLARNVPRTPEALRLHRNTLAMELLWLQQAIASRKKYLSLKERLSVS</sequence>
<dbReference type="InterPro" id="IPR042506">
    <property type="entry name" value="IQCC"/>
</dbReference>
<evidence type="ECO:0000313" key="2">
    <source>
        <dbReference type="Ensembl" id="ENSMMDP00005050342.1"/>
    </source>
</evidence>
<dbReference type="PROSITE" id="PS50096">
    <property type="entry name" value="IQ"/>
    <property type="match status" value="1"/>
</dbReference>
<feature type="region of interest" description="Disordered" evidence="1">
    <location>
        <begin position="115"/>
        <end position="164"/>
    </location>
</feature>
<name>A0A668AA65_9TELE</name>
<proteinExistence type="predicted"/>
<protein>
    <submittedName>
        <fullName evidence="2">IQ motif containing C</fullName>
    </submittedName>
</protein>
<dbReference type="OrthoDB" id="6161953at2759"/>